<organism evidence="2 3">
    <name type="scientific">Ficus carica</name>
    <name type="common">Common fig</name>
    <dbReference type="NCBI Taxonomy" id="3494"/>
    <lineage>
        <taxon>Eukaryota</taxon>
        <taxon>Viridiplantae</taxon>
        <taxon>Streptophyta</taxon>
        <taxon>Embryophyta</taxon>
        <taxon>Tracheophyta</taxon>
        <taxon>Spermatophyta</taxon>
        <taxon>Magnoliopsida</taxon>
        <taxon>eudicotyledons</taxon>
        <taxon>Gunneridae</taxon>
        <taxon>Pentapetalae</taxon>
        <taxon>rosids</taxon>
        <taxon>fabids</taxon>
        <taxon>Rosales</taxon>
        <taxon>Moraceae</taxon>
        <taxon>Ficeae</taxon>
        <taxon>Ficus</taxon>
    </lineage>
</organism>
<keyword evidence="3" id="KW-1185">Reference proteome</keyword>
<reference evidence="2" key="1">
    <citation type="submission" date="2023-07" db="EMBL/GenBank/DDBJ databases">
        <title>draft genome sequence of fig (Ficus carica).</title>
        <authorList>
            <person name="Takahashi T."/>
            <person name="Nishimura K."/>
        </authorList>
    </citation>
    <scope>NUCLEOTIDE SEQUENCE</scope>
</reference>
<protein>
    <submittedName>
        <fullName evidence="2">Uncharacterized protein</fullName>
    </submittedName>
</protein>
<evidence type="ECO:0000256" key="1">
    <source>
        <dbReference type="SAM" id="MobiDB-lite"/>
    </source>
</evidence>
<sequence>MGNETKFEQHLKFRRGENGFDYPGHESKLSSNSVRAHRKHKLISSLISVDKGEAINKCGVQKNDKRELTGRTRKNTLTSNRKKSTKTCRDGSAAAIDDVKLFMESLLEDLKVGRENLFVWMKEEMRKLMADDADIHSGKKEIGNGRKSVQFQVDDLDNFEENIELHDQSDFDENNQFHHQKGVRKTNLVQHQNSFEEEVAMQLQNNLKVQNAKVRNMKDFKENVHVQAQNNFKSGIRTQTSSDGSLMRSVESNEESGLDNYYQTLEDLDVYAKATRGESLALQVRPNAQYCPDDHSAQMHHQKNFLSGRKSENRNDGTLVNLMEGKRTPNPNLHQVLECQGTYDQEVESITSSLKEKGEDQVASAMDLTVPTALTGQHCLENHRLDISSCNFIQPTVSGNRKGINLGGENHCGYFSGVQMEEPKRSFVRLCSGNVGSFVQRSTPNSIIGNEFPASLHQSMDTGFLIPRNQFIFDRERNNVSGLKMDGGAMNFSGGVYDLSEH</sequence>
<proteinExistence type="predicted"/>
<dbReference type="Proteomes" id="UP001187192">
    <property type="component" value="Unassembled WGS sequence"/>
</dbReference>
<accession>A0AA88CVL4</accession>
<dbReference type="AlphaFoldDB" id="A0AA88CVL4"/>
<feature type="region of interest" description="Disordered" evidence="1">
    <location>
        <begin position="62"/>
        <end position="86"/>
    </location>
</feature>
<evidence type="ECO:0000313" key="2">
    <source>
        <dbReference type="EMBL" id="GMN32066.1"/>
    </source>
</evidence>
<name>A0AA88CVL4_FICCA</name>
<dbReference type="EMBL" id="BTGU01000003">
    <property type="protein sequence ID" value="GMN32066.1"/>
    <property type="molecule type" value="Genomic_DNA"/>
</dbReference>
<evidence type="ECO:0000313" key="3">
    <source>
        <dbReference type="Proteomes" id="UP001187192"/>
    </source>
</evidence>
<gene>
    <name evidence="2" type="ORF">TIFTF001_003518</name>
</gene>
<comment type="caution">
    <text evidence="2">The sequence shown here is derived from an EMBL/GenBank/DDBJ whole genome shotgun (WGS) entry which is preliminary data.</text>
</comment>